<evidence type="ECO:0000313" key="1">
    <source>
        <dbReference type="EMBL" id="TGL07262.1"/>
    </source>
</evidence>
<dbReference type="Proteomes" id="UP000297641">
    <property type="component" value="Unassembled WGS sequence"/>
</dbReference>
<comment type="caution">
    <text evidence="1">The sequence shown here is derived from an EMBL/GenBank/DDBJ whole genome shotgun (WGS) entry which is preliminary data.</text>
</comment>
<accession>A0A7I0HTL4</accession>
<gene>
    <name evidence="1" type="ORF">EHQ43_07555</name>
</gene>
<name>A0A7I0HTL4_9LEPT</name>
<reference evidence="1 2" key="1">
    <citation type="journal article" date="2019" name="PLoS Negl. Trop. Dis.">
        <title>Revisiting the worldwide diversity of Leptospira species in the environment.</title>
        <authorList>
            <person name="Vincent A.T."/>
            <person name="Schiettekatte O."/>
            <person name="Bourhy P."/>
            <person name="Veyrier F.J."/>
            <person name="Picardeau M."/>
        </authorList>
    </citation>
    <scope>NUCLEOTIDE SEQUENCE [LARGE SCALE GENOMIC DNA]</scope>
    <source>
        <strain evidence="1 2">201800273</strain>
    </source>
</reference>
<dbReference type="RefSeq" id="WP_135770577.1">
    <property type="nucleotide sequence ID" value="NZ_RQFT01000007.1"/>
</dbReference>
<dbReference type="EMBL" id="RQFT01000007">
    <property type="protein sequence ID" value="TGL07262.1"/>
    <property type="molecule type" value="Genomic_DNA"/>
</dbReference>
<sequence length="79" mass="8962">MIPLIHNGILQMVLDFPTNQFSMGESDLDWAKSITYALVLSVQNLNRHDLEKYAVIGELSSEIAHDIGNHVMLIRKNLE</sequence>
<proteinExistence type="predicted"/>
<protein>
    <submittedName>
        <fullName evidence="1">Uncharacterized protein</fullName>
    </submittedName>
</protein>
<organism evidence="1 2">
    <name type="scientific">Leptospira bouyouniensis</name>
    <dbReference type="NCBI Taxonomy" id="2484911"/>
    <lineage>
        <taxon>Bacteria</taxon>
        <taxon>Pseudomonadati</taxon>
        <taxon>Spirochaetota</taxon>
        <taxon>Spirochaetia</taxon>
        <taxon>Leptospirales</taxon>
        <taxon>Leptospiraceae</taxon>
        <taxon>Leptospira</taxon>
    </lineage>
</organism>
<evidence type="ECO:0000313" key="2">
    <source>
        <dbReference type="Proteomes" id="UP000297641"/>
    </source>
</evidence>
<dbReference type="AlphaFoldDB" id="A0A7I0HTL4"/>